<proteinExistence type="predicted"/>
<dbReference type="AlphaFoldDB" id="A0A4P7A0V7"/>
<accession>A0A4P7A0V7</accession>
<gene>
    <name evidence="1" type="ORF">E2636_16400</name>
</gene>
<evidence type="ECO:0000313" key="1">
    <source>
        <dbReference type="EMBL" id="QBP42630.1"/>
    </source>
</evidence>
<reference evidence="1 2" key="1">
    <citation type="submission" date="2019-03" db="EMBL/GenBank/DDBJ databases">
        <title>Complete genome sequence of Paenisporosarcina antarctica CGMCC 1.6503T.</title>
        <authorList>
            <person name="Rong J.-C."/>
            <person name="Chi N.-Y."/>
            <person name="Zhang Q.-F."/>
        </authorList>
    </citation>
    <scope>NUCLEOTIDE SEQUENCE [LARGE SCALE GENOMIC DNA]</scope>
    <source>
        <strain evidence="1 2">CGMCC 1.6503</strain>
    </source>
</reference>
<dbReference type="InterPro" id="IPR015946">
    <property type="entry name" value="KH_dom-like_a/b"/>
</dbReference>
<dbReference type="KEGG" id="panc:E2636_16400"/>
<dbReference type="Gene3D" id="3.30.300.20">
    <property type="match status" value="1"/>
</dbReference>
<dbReference type="InterPro" id="IPR036102">
    <property type="entry name" value="OsmC/Ohrsf"/>
</dbReference>
<name>A0A4P7A0V7_9BACL</name>
<dbReference type="InterPro" id="IPR003718">
    <property type="entry name" value="OsmC/Ohr_fam"/>
</dbReference>
<dbReference type="PANTHER" id="PTHR34352:SF1">
    <property type="entry name" value="PROTEIN YHFA"/>
    <property type="match status" value="1"/>
</dbReference>
<dbReference type="Proteomes" id="UP000294292">
    <property type="component" value="Chromosome"/>
</dbReference>
<dbReference type="PANTHER" id="PTHR34352">
    <property type="entry name" value="PROTEIN YHFA"/>
    <property type="match status" value="1"/>
</dbReference>
<protein>
    <submittedName>
        <fullName evidence="1">OsmC family peroxiredoxin</fullName>
    </submittedName>
</protein>
<evidence type="ECO:0000313" key="2">
    <source>
        <dbReference type="Proteomes" id="UP000294292"/>
    </source>
</evidence>
<sequence>MKFTIENEKIVGDLGFGLLPISPNDTIGYRPYELLISSLVGCSGTLLGNILKKKRVEHKRIEMDVSSVRNPDHANRIEQLSITAYVQSDQSISEQNALKIADLVVKNCGMIQSVIHSIDLTFIVKSSTLNGDVR</sequence>
<dbReference type="SUPFAM" id="SSF82784">
    <property type="entry name" value="OsmC-like"/>
    <property type="match status" value="1"/>
</dbReference>
<dbReference type="Pfam" id="PF02566">
    <property type="entry name" value="OsmC"/>
    <property type="match status" value="1"/>
</dbReference>
<dbReference type="EMBL" id="CP038015">
    <property type="protein sequence ID" value="QBP42630.1"/>
    <property type="molecule type" value="Genomic_DNA"/>
</dbReference>
<dbReference type="OrthoDB" id="13625at2"/>
<dbReference type="RefSeq" id="WP_134211192.1">
    <property type="nucleotide sequence ID" value="NZ_CP038015.1"/>
</dbReference>
<organism evidence="1 2">
    <name type="scientific">Paenisporosarcina antarctica</name>
    <dbReference type="NCBI Taxonomy" id="417367"/>
    <lineage>
        <taxon>Bacteria</taxon>
        <taxon>Bacillati</taxon>
        <taxon>Bacillota</taxon>
        <taxon>Bacilli</taxon>
        <taxon>Bacillales</taxon>
        <taxon>Caryophanaceae</taxon>
        <taxon>Paenisporosarcina</taxon>
    </lineage>
</organism>
<keyword evidence="2" id="KW-1185">Reference proteome</keyword>